<accession>X0XL49</accession>
<evidence type="ECO:0008006" key="3">
    <source>
        <dbReference type="Google" id="ProtNLM"/>
    </source>
</evidence>
<proteinExistence type="predicted"/>
<dbReference type="PANTHER" id="PTHR30531">
    <property type="entry name" value="FLAGELLAR BIOSYNTHETIC PROTEIN FLHB"/>
    <property type="match status" value="1"/>
</dbReference>
<gene>
    <name evidence="2" type="ORF">S01H1_70755</name>
</gene>
<keyword evidence="1" id="KW-1133">Transmembrane helix</keyword>
<dbReference type="InterPro" id="IPR006135">
    <property type="entry name" value="T3SS_substrate_exporter"/>
</dbReference>
<dbReference type="GO" id="GO:0005886">
    <property type="term" value="C:plasma membrane"/>
    <property type="evidence" value="ECO:0007669"/>
    <property type="project" value="TreeGrafter"/>
</dbReference>
<feature type="non-terminal residue" evidence="2">
    <location>
        <position position="245"/>
    </location>
</feature>
<feature type="non-terminal residue" evidence="2">
    <location>
        <position position="1"/>
    </location>
</feature>
<dbReference type="Pfam" id="PF01312">
    <property type="entry name" value="Bac_export_2"/>
    <property type="match status" value="1"/>
</dbReference>
<dbReference type="GO" id="GO:0009306">
    <property type="term" value="P:protein secretion"/>
    <property type="evidence" value="ECO:0007669"/>
    <property type="project" value="InterPro"/>
</dbReference>
<keyword evidence="1" id="KW-0812">Transmembrane</keyword>
<name>X0XL49_9ZZZZ</name>
<sequence length="245" mass="27702">TFTRVCLGRLPDNDLTWTSLSSTGLSWARHLGLILLPFVLCLLATSVGASLLQTGFLLSYKSLIPSLARFNPLARLSSLVFSKQSLIVLVKSAIKIAIVSLVAYSEIRDAYPLLLSSPWEGLAQGLQVWQETALKLGMRIGATFVALAMVDYMIQRHQWWQSMRMTRQELREERRQTEGDPFVRSRLRQRQHYLARSRMMAAVPESDVVVTNPMHLAVALKYEIHQMRAPIVTAKGARLLADRIR</sequence>
<evidence type="ECO:0000313" key="2">
    <source>
        <dbReference type="EMBL" id="GAG36037.1"/>
    </source>
</evidence>
<evidence type="ECO:0000256" key="1">
    <source>
        <dbReference type="SAM" id="Phobius"/>
    </source>
</evidence>
<reference evidence="2" key="1">
    <citation type="journal article" date="2014" name="Front. Microbiol.">
        <title>High frequency of phylogenetically diverse reductive dehalogenase-homologous genes in deep subseafloor sedimentary metagenomes.</title>
        <authorList>
            <person name="Kawai M."/>
            <person name="Futagami T."/>
            <person name="Toyoda A."/>
            <person name="Takaki Y."/>
            <person name="Nishi S."/>
            <person name="Hori S."/>
            <person name="Arai W."/>
            <person name="Tsubouchi T."/>
            <person name="Morono Y."/>
            <person name="Uchiyama I."/>
            <person name="Ito T."/>
            <person name="Fujiyama A."/>
            <person name="Inagaki F."/>
            <person name="Takami H."/>
        </authorList>
    </citation>
    <scope>NUCLEOTIDE SEQUENCE</scope>
    <source>
        <strain evidence="2">Expedition CK06-06</strain>
    </source>
</reference>
<comment type="caution">
    <text evidence="2">The sequence shown here is derived from an EMBL/GenBank/DDBJ whole genome shotgun (WGS) entry which is preliminary data.</text>
</comment>
<dbReference type="EMBL" id="BARS01047071">
    <property type="protein sequence ID" value="GAG36037.1"/>
    <property type="molecule type" value="Genomic_DNA"/>
</dbReference>
<feature type="transmembrane region" description="Helical" evidence="1">
    <location>
        <begin position="31"/>
        <end position="52"/>
    </location>
</feature>
<dbReference type="InterPro" id="IPR029025">
    <property type="entry name" value="T3SS_substrate_exporter_C"/>
</dbReference>
<dbReference type="Gene3D" id="6.10.250.2080">
    <property type="match status" value="1"/>
</dbReference>
<dbReference type="PANTHER" id="PTHR30531:SF12">
    <property type="entry name" value="FLAGELLAR BIOSYNTHETIC PROTEIN FLHB"/>
    <property type="match status" value="1"/>
</dbReference>
<dbReference type="PRINTS" id="PR00950">
    <property type="entry name" value="TYPE3IMSPROT"/>
</dbReference>
<dbReference type="AlphaFoldDB" id="X0XL49"/>
<organism evidence="2">
    <name type="scientific">marine sediment metagenome</name>
    <dbReference type="NCBI Taxonomy" id="412755"/>
    <lineage>
        <taxon>unclassified sequences</taxon>
        <taxon>metagenomes</taxon>
        <taxon>ecological metagenomes</taxon>
    </lineage>
</organism>
<keyword evidence="1" id="KW-0472">Membrane</keyword>
<dbReference type="SUPFAM" id="SSF160544">
    <property type="entry name" value="EscU C-terminal domain-like"/>
    <property type="match status" value="1"/>
</dbReference>
<protein>
    <recommendedName>
        <fullName evidence="3">Flagellar biosynthesis protein FlhB</fullName>
    </recommendedName>
</protein>
<dbReference type="Gene3D" id="3.40.1690.10">
    <property type="entry name" value="secretion proteins EscU"/>
    <property type="match status" value="1"/>
</dbReference>